<gene>
    <name evidence="5" type="ORF">Catovirus_2_285</name>
</gene>
<dbReference type="InterPro" id="IPR038519">
    <property type="entry name" value="MCP_C_sf"/>
</dbReference>
<sequence length="118" mass="13447">MNPVYEANIQLNGLDRFDLMHGNYFNYVQPYQHHTSTPADGINVYSFALHPEQHQPSGTANLSRIDNTQLNIKFADPFRSNKPVPQLNLARDSKFYVYAFSYNVLRIMSGMGGLAYSN</sequence>
<feature type="domain" description="Major capsid protein C-terminal" evidence="4">
    <location>
        <begin position="2"/>
        <end position="113"/>
    </location>
</feature>
<evidence type="ECO:0000313" key="5">
    <source>
        <dbReference type="EMBL" id="ARF09336.1"/>
    </source>
</evidence>
<protein>
    <submittedName>
        <fullName evidence="5">Major capsid protein</fullName>
    </submittedName>
</protein>
<evidence type="ECO:0000259" key="4">
    <source>
        <dbReference type="Pfam" id="PF04451"/>
    </source>
</evidence>
<evidence type="ECO:0000256" key="3">
    <source>
        <dbReference type="ARBA" id="ARBA00022844"/>
    </source>
</evidence>
<dbReference type="GO" id="GO:0005198">
    <property type="term" value="F:structural molecule activity"/>
    <property type="evidence" value="ECO:0007669"/>
    <property type="project" value="InterPro"/>
</dbReference>
<accession>A0A1V0SCA0</accession>
<dbReference type="SUPFAM" id="SSF49749">
    <property type="entry name" value="Group II dsDNA viruses VP"/>
    <property type="match status" value="1"/>
</dbReference>
<dbReference type="GO" id="GO:0019028">
    <property type="term" value="C:viral capsid"/>
    <property type="evidence" value="ECO:0007669"/>
    <property type="project" value="UniProtKB-KW"/>
</dbReference>
<evidence type="ECO:0000256" key="1">
    <source>
        <dbReference type="ARBA" id="ARBA00004328"/>
    </source>
</evidence>
<keyword evidence="2" id="KW-0167">Capsid protein</keyword>
<dbReference type="Pfam" id="PF04451">
    <property type="entry name" value="Capsid_NCLDV"/>
    <property type="match status" value="1"/>
</dbReference>
<dbReference type="InterPro" id="IPR007542">
    <property type="entry name" value="MCP_C"/>
</dbReference>
<evidence type="ECO:0000256" key="2">
    <source>
        <dbReference type="ARBA" id="ARBA00022561"/>
    </source>
</evidence>
<keyword evidence="3" id="KW-0946">Virion</keyword>
<name>A0A1V0SCA0_9VIRU</name>
<proteinExistence type="predicted"/>
<comment type="subcellular location">
    <subcellularLocation>
        <location evidence="1">Virion</location>
    </subcellularLocation>
</comment>
<reference evidence="5" key="1">
    <citation type="journal article" date="2017" name="Science">
        <title>Giant viruses with an expanded complement of translation system components.</title>
        <authorList>
            <person name="Schulz F."/>
            <person name="Yutin N."/>
            <person name="Ivanova N.N."/>
            <person name="Ortega D.R."/>
            <person name="Lee T.K."/>
            <person name="Vierheilig J."/>
            <person name="Daims H."/>
            <person name="Horn M."/>
            <person name="Wagner M."/>
            <person name="Jensen G.J."/>
            <person name="Kyrpides N.C."/>
            <person name="Koonin E.V."/>
            <person name="Woyke T."/>
        </authorList>
    </citation>
    <scope>NUCLEOTIDE SEQUENCE</scope>
    <source>
        <strain evidence="5">CTV1</strain>
    </source>
</reference>
<dbReference type="Gene3D" id="2.70.9.20">
    <property type="entry name" value="Major capsid protein Vp54"/>
    <property type="match status" value="1"/>
</dbReference>
<organism evidence="5">
    <name type="scientific">Catovirus CTV1</name>
    <dbReference type="NCBI Taxonomy" id="1977631"/>
    <lineage>
        <taxon>Viruses</taxon>
        <taxon>Varidnaviria</taxon>
        <taxon>Bamfordvirae</taxon>
        <taxon>Nucleocytoviricota</taxon>
        <taxon>Megaviricetes</taxon>
        <taxon>Imitervirales</taxon>
        <taxon>Mimiviridae</taxon>
        <taxon>Klosneuvirinae</taxon>
        <taxon>Catovirus</taxon>
    </lineage>
</organism>
<dbReference type="EMBL" id="KY684084">
    <property type="protein sequence ID" value="ARF09336.1"/>
    <property type="molecule type" value="Genomic_DNA"/>
</dbReference>
<dbReference type="InterPro" id="IPR016112">
    <property type="entry name" value="VP_dsDNA_II"/>
</dbReference>